<organism evidence="1 2">
    <name type="scientific">Ditylenchus destructor</name>
    <dbReference type="NCBI Taxonomy" id="166010"/>
    <lineage>
        <taxon>Eukaryota</taxon>
        <taxon>Metazoa</taxon>
        <taxon>Ecdysozoa</taxon>
        <taxon>Nematoda</taxon>
        <taxon>Chromadorea</taxon>
        <taxon>Rhabditida</taxon>
        <taxon>Tylenchina</taxon>
        <taxon>Tylenchomorpha</taxon>
        <taxon>Sphaerularioidea</taxon>
        <taxon>Anguinidae</taxon>
        <taxon>Anguininae</taxon>
        <taxon>Ditylenchus</taxon>
    </lineage>
</organism>
<accession>A0AAD4RCY2</accession>
<protein>
    <submittedName>
        <fullName evidence="1">Uncharacterized protein</fullName>
    </submittedName>
</protein>
<proteinExistence type="predicted"/>
<gene>
    <name evidence="1" type="ORF">DdX_00439</name>
</gene>
<reference evidence="1" key="1">
    <citation type="submission" date="2022-01" db="EMBL/GenBank/DDBJ databases">
        <title>Genome Sequence Resource for Two Populations of Ditylenchus destructor, the Migratory Endoparasitic Phytonematode.</title>
        <authorList>
            <person name="Zhang H."/>
            <person name="Lin R."/>
            <person name="Xie B."/>
        </authorList>
    </citation>
    <scope>NUCLEOTIDE SEQUENCE</scope>
    <source>
        <strain evidence="1">BazhouSP</strain>
    </source>
</reference>
<sequence>MLTKSSEKQNAQYSVNRKGTKTGMEIVKGGEFYCAKQTEQKPLNREQQTRLTVPFWVWAAPLDSSAYEYYPVPSQRDQAQLMYLEPYYSPNSYAYGNIMQPQIKRTVGSAVKRERIIMDAMGGDYLIRKRTLL</sequence>
<dbReference type="Proteomes" id="UP001201812">
    <property type="component" value="Unassembled WGS sequence"/>
</dbReference>
<dbReference type="AlphaFoldDB" id="A0AAD4RCY2"/>
<evidence type="ECO:0000313" key="2">
    <source>
        <dbReference type="Proteomes" id="UP001201812"/>
    </source>
</evidence>
<name>A0AAD4RCY2_9BILA</name>
<dbReference type="EMBL" id="JAKKPZ010000001">
    <property type="protein sequence ID" value="KAI1728272.1"/>
    <property type="molecule type" value="Genomic_DNA"/>
</dbReference>
<evidence type="ECO:0000313" key="1">
    <source>
        <dbReference type="EMBL" id="KAI1728272.1"/>
    </source>
</evidence>
<keyword evidence="2" id="KW-1185">Reference proteome</keyword>
<comment type="caution">
    <text evidence="1">The sequence shown here is derived from an EMBL/GenBank/DDBJ whole genome shotgun (WGS) entry which is preliminary data.</text>
</comment>